<keyword evidence="2" id="KW-0678">Repressor</keyword>
<dbReference type="GO" id="GO:0005737">
    <property type="term" value="C:cytoplasm"/>
    <property type="evidence" value="ECO:0007669"/>
    <property type="project" value="UniProtKB-SubCell"/>
</dbReference>
<dbReference type="AlphaFoldDB" id="A0A238XPA5"/>
<keyword evidence="2" id="KW-0810">Translation regulation</keyword>
<dbReference type="EMBL" id="FZOC01000001">
    <property type="protein sequence ID" value="SNR60540.1"/>
    <property type="molecule type" value="Genomic_DNA"/>
</dbReference>
<dbReference type="Gene3D" id="3.30.460.10">
    <property type="entry name" value="Beta Polymerase, domain 2"/>
    <property type="match status" value="1"/>
</dbReference>
<dbReference type="HAMAP" id="MF_01477">
    <property type="entry name" value="Iojap_RsfS"/>
    <property type="match status" value="1"/>
</dbReference>
<reference evidence="3 4" key="1">
    <citation type="submission" date="2017-06" db="EMBL/GenBank/DDBJ databases">
        <authorList>
            <person name="Kim H.J."/>
            <person name="Triplett B.A."/>
        </authorList>
    </citation>
    <scope>NUCLEOTIDE SEQUENCE [LARGE SCALE GENOMIC DNA]</scope>
    <source>
        <strain evidence="3 4">DSM 13116</strain>
    </source>
</reference>
<dbReference type="NCBIfam" id="TIGR00090">
    <property type="entry name" value="rsfS_iojap_ybeB"/>
    <property type="match status" value="1"/>
</dbReference>
<gene>
    <name evidence="2" type="primary">rsfS</name>
    <name evidence="3" type="ORF">SAMN04488503_0301</name>
</gene>
<evidence type="ECO:0000313" key="3">
    <source>
        <dbReference type="EMBL" id="SNR60540.1"/>
    </source>
</evidence>
<dbReference type="GO" id="GO:0042256">
    <property type="term" value="P:cytosolic ribosome assembly"/>
    <property type="evidence" value="ECO:0007669"/>
    <property type="project" value="UniProtKB-UniRule"/>
</dbReference>
<comment type="subcellular location">
    <subcellularLocation>
        <location evidence="2">Cytoplasm</location>
    </subcellularLocation>
</comment>
<protein>
    <recommendedName>
        <fullName evidence="2">Ribosomal silencing factor RsfS</fullName>
    </recommendedName>
</protein>
<keyword evidence="4" id="KW-1185">Reference proteome</keyword>
<dbReference type="GO" id="GO:0043023">
    <property type="term" value="F:ribosomal large subunit binding"/>
    <property type="evidence" value="ECO:0007669"/>
    <property type="project" value="TreeGrafter"/>
</dbReference>
<organism evidence="3 4">
    <name type="scientific">Humidesulfovibrio mexicanus</name>
    <dbReference type="NCBI Taxonomy" id="147047"/>
    <lineage>
        <taxon>Bacteria</taxon>
        <taxon>Pseudomonadati</taxon>
        <taxon>Thermodesulfobacteriota</taxon>
        <taxon>Desulfovibrionia</taxon>
        <taxon>Desulfovibrionales</taxon>
        <taxon>Desulfovibrionaceae</taxon>
        <taxon>Humidesulfovibrio</taxon>
    </lineage>
</organism>
<dbReference type="InterPro" id="IPR043519">
    <property type="entry name" value="NT_sf"/>
</dbReference>
<dbReference type="GO" id="GO:0017148">
    <property type="term" value="P:negative regulation of translation"/>
    <property type="evidence" value="ECO:0007669"/>
    <property type="project" value="UniProtKB-UniRule"/>
</dbReference>
<dbReference type="PANTHER" id="PTHR21043:SF0">
    <property type="entry name" value="MITOCHONDRIAL ASSEMBLY OF RIBOSOMAL LARGE SUBUNIT PROTEIN 1"/>
    <property type="match status" value="1"/>
</dbReference>
<dbReference type="SUPFAM" id="SSF81301">
    <property type="entry name" value="Nucleotidyltransferase"/>
    <property type="match status" value="1"/>
</dbReference>
<dbReference type="Proteomes" id="UP000198324">
    <property type="component" value="Unassembled WGS sequence"/>
</dbReference>
<accession>A0A238XPA5</accession>
<name>A0A238XPA5_9BACT</name>
<proteinExistence type="inferred from homology"/>
<evidence type="ECO:0000313" key="4">
    <source>
        <dbReference type="Proteomes" id="UP000198324"/>
    </source>
</evidence>
<dbReference type="GO" id="GO:0090071">
    <property type="term" value="P:negative regulation of ribosome biogenesis"/>
    <property type="evidence" value="ECO:0007669"/>
    <property type="project" value="UniProtKB-UniRule"/>
</dbReference>
<dbReference type="PANTHER" id="PTHR21043">
    <property type="entry name" value="IOJAP SUPERFAMILY ORTHOLOG"/>
    <property type="match status" value="1"/>
</dbReference>
<comment type="similarity">
    <text evidence="1 2">Belongs to the Iojap/RsfS family.</text>
</comment>
<evidence type="ECO:0000256" key="1">
    <source>
        <dbReference type="ARBA" id="ARBA00010574"/>
    </source>
</evidence>
<comment type="function">
    <text evidence="2">Functions as a ribosomal silencing factor. Interacts with ribosomal protein uL14 (rplN), blocking formation of intersubunit bridge B8. Prevents association of the 30S and 50S ribosomal subunits and the formation of functional ribosomes, thus repressing translation.</text>
</comment>
<comment type="subunit">
    <text evidence="2">Interacts with ribosomal protein uL14 (rplN).</text>
</comment>
<sequence length="135" mass="14702">MKKKANPTVPAMPTPEKSQMLAALLDDKQAEDIVVLDVSGLCPIAENIIIAGARGQRHAQSLADAVMDAVKDRKLVSFGVEGYDAGTWILADLNDVIVHIFQEDMRRMYNIEGLWAEGRRVDAPAGRVSAADLED</sequence>
<evidence type="ECO:0000256" key="2">
    <source>
        <dbReference type="HAMAP-Rule" id="MF_01477"/>
    </source>
</evidence>
<dbReference type="RefSeq" id="WP_235641453.1">
    <property type="nucleotide sequence ID" value="NZ_FZOC01000001.1"/>
</dbReference>
<dbReference type="InterPro" id="IPR004394">
    <property type="entry name" value="Iojap/RsfS/C7orf30"/>
</dbReference>
<dbReference type="Pfam" id="PF02410">
    <property type="entry name" value="RsfS"/>
    <property type="match status" value="1"/>
</dbReference>
<keyword evidence="2" id="KW-0963">Cytoplasm</keyword>